<dbReference type="AlphaFoldDB" id="A0A1G4AUU2"/>
<dbReference type="GO" id="GO:0016020">
    <property type="term" value="C:membrane"/>
    <property type="evidence" value="ECO:0007669"/>
    <property type="project" value="UniProtKB-SubCell"/>
</dbReference>
<feature type="transmembrane region" description="Helical" evidence="4">
    <location>
        <begin position="300"/>
        <end position="319"/>
    </location>
</feature>
<dbReference type="RefSeq" id="XP_022470096.1">
    <property type="nucleotide sequence ID" value="XM_022623417.1"/>
</dbReference>
<feature type="domain" description="Major facilitator superfamily (MFS) profile" evidence="5">
    <location>
        <begin position="57"/>
        <end position="443"/>
    </location>
</feature>
<organism evidence="6 7">
    <name type="scientific">Colletotrichum orchidophilum</name>
    <dbReference type="NCBI Taxonomy" id="1209926"/>
    <lineage>
        <taxon>Eukaryota</taxon>
        <taxon>Fungi</taxon>
        <taxon>Dikarya</taxon>
        <taxon>Ascomycota</taxon>
        <taxon>Pezizomycotina</taxon>
        <taxon>Sordariomycetes</taxon>
        <taxon>Hypocreomycetidae</taxon>
        <taxon>Glomerellales</taxon>
        <taxon>Glomerellaceae</taxon>
        <taxon>Colletotrichum</taxon>
    </lineage>
</organism>
<keyword evidence="7" id="KW-1185">Reference proteome</keyword>
<feature type="transmembrane region" description="Helical" evidence="4">
    <location>
        <begin position="98"/>
        <end position="120"/>
    </location>
</feature>
<reference evidence="6 7" key="1">
    <citation type="submission" date="2016-09" db="EMBL/GenBank/DDBJ databases">
        <authorList>
            <person name="Capua I."/>
            <person name="De Benedictis P."/>
            <person name="Joannis T."/>
            <person name="Lombin L.H."/>
            <person name="Cattoli G."/>
        </authorList>
    </citation>
    <scope>NUCLEOTIDE SEQUENCE [LARGE SCALE GENOMIC DNA]</scope>
    <source>
        <strain evidence="6 7">IMI 309357</strain>
    </source>
</reference>
<feature type="transmembrane region" description="Helical" evidence="4">
    <location>
        <begin position="152"/>
        <end position="177"/>
    </location>
</feature>
<feature type="transmembrane region" description="Helical" evidence="4">
    <location>
        <begin position="184"/>
        <end position="204"/>
    </location>
</feature>
<feature type="transmembrane region" description="Helical" evidence="4">
    <location>
        <begin position="55"/>
        <end position="78"/>
    </location>
</feature>
<dbReference type="PANTHER" id="PTHR11360:SF234">
    <property type="entry name" value="MFS-TYPE TRANSPORTER DBAD-RELATED"/>
    <property type="match status" value="1"/>
</dbReference>
<dbReference type="SUPFAM" id="SSF103473">
    <property type="entry name" value="MFS general substrate transporter"/>
    <property type="match status" value="1"/>
</dbReference>
<dbReference type="GeneID" id="34564927"/>
<dbReference type="Gene3D" id="1.20.1250.20">
    <property type="entry name" value="MFS general substrate transporter like domains"/>
    <property type="match status" value="1"/>
</dbReference>
<accession>A0A1G4AUU2</accession>
<evidence type="ECO:0000256" key="2">
    <source>
        <dbReference type="ARBA" id="ARBA00006727"/>
    </source>
</evidence>
<feature type="transmembrane region" description="Helical" evidence="4">
    <location>
        <begin position="267"/>
        <end position="288"/>
    </location>
</feature>
<evidence type="ECO:0000256" key="4">
    <source>
        <dbReference type="SAM" id="Phobius"/>
    </source>
</evidence>
<dbReference type="GO" id="GO:0022857">
    <property type="term" value="F:transmembrane transporter activity"/>
    <property type="evidence" value="ECO:0007669"/>
    <property type="project" value="InterPro"/>
</dbReference>
<dbReference type="EMBL" id="MJBS01000133">
    <property type="protein sequence ID" value="OHE92928.1"/>
    <property type="molecule type" value="Genomic_DNA"/>
</dbReference>
<comment type="caution">
    <text evidence="6">The sequence shown here is derived from an EMBL/GenBank/DDBJ whole genome shotgun (WGS) entry which is preliminary data.</text>
</comment>
<comment type="subcellular location">
    <subcellularLocation>
        <location evidence="1">Membrane</location>
        <topology evidence="1">Multi-pass membrane protein</topology>
    </subcellularLocation>
</comment>
<evidence type="ECO:0000256" key="3">
    <source>
        <dbReference type="SAM" id="MobiDB-lite"/>
    </source>
</evidence>
<dbReference type="PROSITE" id="PS50850">
    <property type="entry name" value="MFS"/>
    <property type="match status" value="1"/>
</dbReference>
<gene>
    <name evidence="6" type="ORF">CORC01_11795</name>
</gene>
<keyword evidence="4" id="KW-0812">Transmembrane</keyword>
<feature type="transmembrane region" description="Helical" evidence="4">
    <location>
        <begin position="394"/>
        <end position="415"/>
    </location>
</feature>
<evidence type="ECO:0000256" key="1">
    <source>
        <dbReference type="ARBA" id="ARBA00004141"/>
    </source>
</evidence>
<feature type="transmembrane region" description="Helical" evidence="4">
    <location>
        <begin position="331"/>
        <end position="349"/>
    </location>
</feature>
<feature type="transmembrane region" description="Helical" evidence="4">
    <location>
        <begin position="421"/>
        <end position="446"/>
    </location>
</feature>
<protein>
    <recommendedName>
        <fullName evidence="5">Major facilitator superfamily (MFS) profile domain-containing protein</fullName>
    </recommendedName>
</protein>
<keyword evidence="4" id="KW-1133">Transmembrane helix</keyword>
<sequence>MKKDEGSCTQSLPAEPYPIGSQGGGESLDESQITAPSSTDAVPEIRLATLPDGGLIAWLQVSCAFALYWNSLGLLNGFGAFQTYYETTLLTSESSSAIAWIGSVQVFFLMAGGVIFGPLYDLGYARSMLITGTFLVVFGFMMTSISTQYYQFLLAQGFCVGIGSSCLYIVAIALVPAYFTVRRALAMGIATVGSSLGATLYPLIFENLQPRIGFPWTVRVIGFITLAMSLYAVIVARPKIKGAGGRITKKSSLKEIAEIAGLSDSRYMVQCIAIFFSNLAFFQPLYYIQSYAQSHGMQGMALAKYLLVILNAVGIPGRIIPSLIADRFGVLNTYIGICTMAAITIFYWISVTNTAGNVAFAVLYGFFCASVVTLAPVVLASITDDLGILGTRLGFVAVLKGIGSLIGPPIAGAILGSTGSYLGVQLFTGLAMSLTVVFAGQLRVLIARREAKKSED</sequence>
<dbReference type="InterPro" id="IPR050327">
    <property type="entry name" value="Proton-linked_MCT"/>
</dbReference>
<dbReference type="InterPro" id="IPR020846">
    <property type="entry name" value="MFS_dom"/>
</dbReference>
<comment type="similarity">
    <text evidence="2">Belongs to the major facilitator superfamily. Monocarboxylate porter (TC 2.A.1.13) family.</text>
</comment>
<evidence type="ECO:0000259" key="5">
    <source>
        <dbReference type="PROSITE" id="PS50850"/>
    </source>
</evidence>
<feature type="region of interest" description="Disordered" evidence="3">
    <location>
        <begin position="1"/>
        <end position="33"/>
    </location>
</feature>
<dbReference type="Proteomes" id="UP000176998">
    <property type="component" value="Unassembled WGS sequence"/>
</dbReference>
<name>A0A1G4AUU2_9PEZI</name>
<evidence type="ECO:0000313" key="6">
    <source>
        <dbReference type="EMBL" id="OHE92928.1"/>
    </source>
</evidence>
<keyword evidence="4" id="KW-0472">Membrane</keyword>
<proteinExistence type="inferred from homology"/>
<evidence type="ECO:0000313" key="7">
    <source>
        <dbReference type="Proteomes" id="UP000176998"/>
    </source>
</evidence>
<dbReference type="InterPro" id="IPR011701">
    <property type="entry name" value="MFS"/>
</dbReference>
<dbReference type="InterPro" id="IPR036259">
    <property type="entry name" value="MFS_trans_sf"/>
</dbReference>
<feature type="transmembrane region" description="Helical" evidence="4">
    <location>
        <begin position="127"/>
        <end position="146"/>
    </location>
</feature>
<dbReference type="OrthoDB" id="6509908at2759"/>
<feature type="transmembrane region" description="Helical" evidence="4">
    <location>
        <begin position="216"/>
        <end position="236"/>
    </location>
</feature>
<dbReference type="PANTHER" id="PTHR11360">
    <property type="entry name" value="MONOCARBOXYLATE TRANSPORTER"/>
    <property type="match status" value="1"/>
</dbReference>
<dbReference type="Pfam" id="PF07690">
    <property type="entry name" value="MFS_1"/>
    <property type="match status" value="1"/>
</dbReference>
<feature type="transmembrane region" description="Helical" evidence="4">
    <location>
        <begin position="361"/>
        <end position="382"/>
    </location>
</feature>